<evidence type="ECO:0000259" key="12">
    <source>
        <dbReference type="Pfam" id="PF22725"/>
    </source>
</evidence>
<organism evidence="13">
    <name type="scientific">Cyprideis torosa</name>
    <dbReference type="NCBI Taxonomy" id="163714"/>
    <lineage>
        <taxon>Eukaryota</taxon>
        <taxon>Metazoa</taxon>
        <taxon>Ecdysozoa</taxon>
        <taxon>Arthropoda</taxon>
        <taxon>Crustacea</taxon>
        <taxon>Oligostraca</taxon>
        <taxon>Ostracoda</taxon>
        <taxon>Podocopa</taxon>
        <taxon>Podocopida</taxon>
        <taxon>Cytherocopina</taxon>
        <taxon>Cytheroidea</taxon>
        <taxon>Cytherideidae</taxon>
        <taxon>Cyprideis</taxon>
    </lineage>
</organism>
<dbReference type="Gene3D" id="3.40.50.720">
    <property type="entry name" value="NAD(P)-binding Rossmann-like Domain"/>
    <property type="match status" value="1"/>
</dbReference>
<dbReference type="GO" id="GO:0047837">
    <property type="term" value="F:D-xylose 1-dehydrogenase (NADP+) activity"/>
    <property type="evidence" value="ECO:0007669"/>
    <property type="project" value="UniProtKB-EC"/>
</dbReference>
<evidence type="ECO:0000256" key="4">
    <source>
        <dbReference type="ARBA" id="ARBA00038984"/>
    </source>
</evidence>
<proteinExistence type="inferred from homology"/>
<dbReference type="EC" id="1.1.1.179" evidence="4"/>
<dbReference type="InterPro" id="IPR036291">
    <property type="entry name" value="NAD(P)-bd_dom_sf"/>
</dbReference>
<dbReference type="PANTHER" id="PTHR22604:SF105">
    <property type="entry name" value="TRANS-1,2-DIHYDROBENZENE-1,2-DIOL DEHYDROGENASE"/>
    <property type="match status" value="1"/>
</dbReference>
<dbReference type="Pfam" id="PF22725">
    <property type="entry name" value="GFO_IDH_MocA_C3"/>
    <property type="match status" value="1"/>
</dbReference>
<sequence length="520" mass="57142">MSKTLRWGIASAGRICNDFVLALQTLPETDHRVVAVGARSLESAETFAKKHKIPKAYGSYEELCQDPDIDVIYIGSINTTHLHIAKLAFQNKKNVVSEKPLTMCTKDSKEMIRAAKEADVYLLDGIWSRFHPGYVQIRKSIAEGEIGEPLRVDVSFGVNMERQERVLKKNLGGSATLDIGVYCVNIATMVLGSNPKDVVAQGIVNDEGVDIAVSAILVYDGGKYGCLQIDTRMGMVNECVITGTKGIIKIHSIFWAPNKVDINGKLYEYEAENEGYVYTNSYFFRYEAEMVRQDILNGRKENGILTLETSIDIATIMDTMRKAAGVVTAVGARSLESAKAFADRFGIPAAYGSYKDLCEDSNVDVVYIGAINTMHLPIGLLALENGKHVICEKSMTTCASDTKKLVAKSREVGRFLLEGVWSRFHPAYELIRSALSRGEIGEVIQVDACMDVPLLSRKYSNGGIEIGGSATLDLGIYPIQFAQAVRDCIFSGLLESPLMPLEESIAIAEIMEEIRRSASE</sequence>
<dbReference type="InterPro" id="IPR023282">
    <property type="entry name" value="HMG_CoA_Rdtase_N"/>
</dbReference>
<dbReference type="GO" id="GO:0004420">
    <property type="term" value="F:hydroxymethylglutaryl-CoA reductase (NADPH) activity"/>
    <property type="evidence" value="ECO:0007669"/>
    <property type="project" value="InterPro"/>
</dbReference>
<dbReference type="Pfam" id="PF01408">
    <property type="entry name" value="GFO_IDH_MocA"/>
    <property type="match status" value="2"/>
</dbReference>
<evidence type="ECO:0000256" key="7">
    <source>
        <dbReference type="ARBA" id="ARBA00042988"/>
    </source>
</evidence>
<keyword evidence="2" id="KW-0560">Oxidoreductase</keyword>
<evidence type="ECO:0000256" key="8">
    <source>
        <dbReference type="ARBA" id="ARBA00043025"/>
    </source>
</evidence>
<feature type="domain" description="GFO/IDH/MocA-like oxidoreductase" evidence="12">
    <location>
        <begin position="134"/>
        <end position="248"/>
    </location>
</feature>
<dbReference type="PANTHER" id="PTHR22604">
    <property type="entry name" value="OXIDOREDUCTASES"/>
    <property type="match status" value="1"/>
</dbReference>
<comment type="similarity">
    <text evidence="1">Belongs to the Gfo/Idh/MocA family.</text>
</comment>
<evidence type="ECO:0000313" key="13">
    <source>
        <dbReference type="EMBL" id="CAD7231603.1"/>
    </source>
</evidence>
<dbReference type="OrthoDB" id="2129491at2759"/>
<dbReference type="GO" id="GO:0047115">
    <property type="term" value="F:trans-1,2-dihydrobenzene-1,2-diol dehydrogenase activity"/>
    <property type="evidence" value="ECO:0007669"/>
    <property type="project" value="UniProtKB-EC"/>
</dbReference>
<evidence type="ECO:0000256" key="6">
    <source>
        <dbReference type="ARBA" id="ARBA00042926"/>
    </source>
</evidence>
<feature type="domain" description="Gfo/Idh/MocA-like oxidoreductase N-terminal" evidence="11">
    <location>
        <begin position="322"/>
        <end position="416"/>
    </location>
</feature>
<dbReference type="Gene3D" id="1.10.3270.10">
    <property type="entry name" value="HMGR, N-terminal domain"/>
    <property type="match status" value="1"/>
</dbReference>
<dbReference type="SUPFAM" id="SSF51735">
    <property type="entry name" value="NAD(P)-binding Rossmann-fold domains"/>
    <property type="match status" value="2"/>
</dbReference>
<feature type="domain" description="Gfo/Idh/MocA-like oxidoreductase N-terminal" evidence="11">
    <location>
        <begin position="6"/>
        <end position="121"/>
    </location>
</feature>
<accession>A0A7R8WH77</accession>
<reference evidence="13" key="1">
    <citation type="submission" date="2020-11" db="EMBL/GenBank/DDBJ databases">
        <authorList>
            <person name="Tran Van P."/>
        </authorList>
    </citation>
    <scope>NUCLEOTIDE SEQUENCE</scope>
</reference>
<dbReference type="Gene3D" id="3.30.360.10">
    <property type="entry name" value="Dihydrodipicolinate Reductase, domain 2"/>
    <property type="match status" value="3"/>
</dbReference>
<dbReference type="InterPro" id="IPR000683">
    <property type="entry name" value="Gfo/Idh/MocA-like_OxRdtase_N"/>
</dbReference>
<dbReference type="InterPro" id="IPR055170">
    <property type="entry name" value="GFO_IDH_MocA-like_dom"/>
</dbReference>
<evidence type="ECO:0000256" key="5">
    <source>
        <dbReference type="ARBA" id="ARBA00040603"/>
    </source>
</evidence>
<dbReference type="SUPFAM" id="SSF55347">
    <property type="entry name" value="Glyceraldehyde-3-phosphate dehydrogenase-like, C-terminal domain"/>
    <property type="match status" value="1"/>
</dbReference>
<evidence type="ECO:0000256" key="2">
    <source>
        <dbReference type="ARBA" id="ARBA00023002"/>
    </source>
</evidence>
<comment type="catalytic activity">
    <reaction evidence="10">
        <text>D-xylose + NADP(+) = D-xylono-1,5-lactone + NADPH + H(+)</text>
        <dbReference type="Rhea" id="RHEA:22000"/>
        <dbReference type="ChEBI" id="CHEBI:15378"/>
        <dbReference type="ChEBI" id="CHEBI:15867"/>
        <dbReference type="ChEBI" id="CHEBI:53455"/>
        <dbReference type="ChEBI" id="CHEBI:57783"/>
        <dbReference type="ChEBI" id="CHEBI:58349"/>
        <dbReference type="EC" id="1.1.1.179"/>
    </reaction>
</comment>
<dbReference type="AlphaFoldDB" id="A0A7R8WH77"/>
<comment type="catalytic activity">
    <reaction evidence="9">
        <text>(1R,2R)-1,2-dihydrobenzene-1,2-diol + NADP(+) = catechol + NADPH + H(+)</text>
        <dbReference type="Rhea" id="RHEA:16729"/>
        <dbReference type="ChEBI" id="CHEBI:10702"/>
        <dbReference type="ChEBI" id="CHEBI:15378"/>
        <dbReference type="ChEBI" id="CHEBI:18135"/>
        <dbReference type="ChEBI" id="CHEBI:57783"/>
        <dbReference type="ChEBI" id="CHEBI:58349"/>
        <dbReference type="EC" id="1.3.1.20"/>
    </reaction>
</comment>
<dbReference type="GO" id="GO:0000166">
    <property type="term" value="F:nucleotide binding"/>
    <property type="evidence" value="ECO:0007669"/>
    <property type="project" value="InterPro"/>
</dbReference>
<evidence type="ECO:0000256" key="1">
    <source>
        <dbReference type="ARBA" id="ARBA00010928"/>
    </source>
</evidence>
<protein>
    <recommendedName>
        <fullName evidence="5">Trans-1,2-dihydrobenzene-1,2-diol dehydrogenase</fullName>
        <ecNumber evidence="4">1.1.1.179</ecNumber>
        <ecNumber evidence="3">1.3.1.20</ecNumber>
    </recommendedName>
    <alternativeName>
        <fullName evidence="8">D-xylose 1-dehydrogenase</fullName>
    </alternativeName>
    <alternativeName>
        <fullName evidence="7">D-xylose-NADP dehydrogenase</fullName>
    </alternativeName>
    <alternativeName>
        <fullName evidence="6">Dimeric dihydrodiol dehydrogenase</fullName>
    </alternativeName>
</protein>
<evidence type="ECO:0000259" key="11">
    <source>
        <dbReference type="Pfam" id="PF01408"/>
    </source>
</evidence>
<dbReference type="InterPro" id="IPR050984">
    <property type="entry name" value="Gfo/Idh/MocA_domain"/>
</dbReference>
<evidence type="ECO:0000256" key="10">
    <source>
        <dbReference type="ARBA" id="ARBA00049233"/>
    </source>
</evidence>
<dbReference type="EMBL" id="OB663681">
    <property type="protein sequence ID" value="CAD7231603.1"/>
    <property type="molecule type" value="Genomic_DNA"/>
</dbReference>
<name>A0A7R8WH77_9CRUS</name>
<dbReference type="EC" id="1.3.1.20" evidence="3"/>
<evidence type="ECO:0000256" key="9">
    <source>
        <dbReference type="ARBA" id="ARBA00047423"/>
    </source>
</evidence>
<gene>
    <name evidence="13" type="ORF">CTOB1V02_LOCUS9450</name>
</gene>
<evidence type="ECO:0000256" key="3">
    <source>
        <dbReference type="ARBA" id="ARBA00038853"/>
    </source>
</evidence>